<comment type="similarity">
    <text evidence="1">Belongs to the peptidase S33 family.</text>
</comment>
<accession>A0ABW0EK96</accession>
<keyword evidence="2" id="KW-0058">Aromatic hydrocarbons catabolism</keyword>
<evidence type="ECO:0000256" key="1">
    <source>
        <dbReference type="ARBA" id="ARBA00010088"/>
    </source>
</evidence>
<dbReference type="InterPro" id="IPR000639">
    <property type="entry name" value="Epox_hydrolase-like"/>
</dbReference>
<dbReference type="PRINTS" id="PR00412">
    <property type="entry name" value="EPOXHYDRLASE"/>
</dbReference>
<protein>
    <submittedName>
        <fullName evidence="5">Epoxide hydrolase family protein</fullName>
        <ecNumber evidence="5">3.-.-.-</ecNumber>
    </submittedName>
</protein>
<dbReference type="GO" id="GO:0016787">
    <property type="term" value="F:hydrolase activity"/>
    <property type="evidence" value="ECO:0007669"/>
    <property type="project" value="UniProtKB-KW"/>
</dbReference>
<proteinExistence type="inferred from homology"/>
<evidence type="ECO:0000256" key="2">
    <source>
        <dbReference type="ARBA" id="ARBA00022797"/>
    </source>
</evidence>
<dbReference type="Proteomes" id="UP001596157">
    <property type="component" value="Unassembled WGS sequence"/>
</dbReference>
<dbReference type="InterPro" id="IPR029058">
    <property type="entry name" value="AB_hydrolase_fold"/>
</dbReference>
<keyword evidence="3 5" id="KW-0378">Hydrolase</keyword>
<dbReference type="Pfam" id="PF06441">
    <property type="entry name" value="EHN"/>
    <property type="match status" value="1"/>
</dbReference>
<dbReference type="PIRSF" id="PIRSF001112">
    <property type="entry name" value="Epoxide_hydrolase"/>
    <property type="match status" value="1"/>
</dbReference>
<dbReference type="PANTHER" id="PTHR21661:SF35">
    <property type="entry name" value="EPOXIDE HYDROLASE"/>
    <property type="match status" value="1"/>
</dbReference>
<evidence type="ECO:0000256" key="3">
    <source>
        <dbReference type="ARBA" id="ARBA00022801"/>
    </source>
</evidence>
<organism evidence="5 6">
    <name type="scientific">Actinokineospora guangxiensis</name>
    <dbReference type="NCBI Taxonomy" id="1490288"/>
    <lineage>
        <taxon>Bacteria</taxon>
        <taxon>Bacillati</taxon>
        <taxon>Actinomycetota</taxon>
        <taxon>Actinomycetes</taxon>
        <taxon>Pseudonocardiales</taxon>
        <taxon>Pseudonocardiaceae</taxon>
        <taxon>Actinokineospora</taxon>
    </lineage>
</organism>
<evidence type="ECO:0000313" key="5">
    <source>
        <dbReference type="EMBL" id="MFC5286675.1"/>
    </source>
</evidence>
<evidence type="ECO:0000313" key="6">
    <source>
        <dbReference type="Proteomes" id="UP001596157"/>
    </source>
</evidence>
<name>A0ABW0EK96_9PSEU</name>
<dbReference type="EMBL" id="JBHSKF010000002">
    <property type="protein sequence ID" value="MFC5286675.1"/>
    <property type="molecule type" value="Genomic_DNA"/>
</dbReference>
<evidence type="ECO:0000259" key="4">
    <source>
        <dbReference type="Pfam" id="PF06441"/>
    </source>
</evidence>
<reference evidence="6" key="1">
    <citation type="journal article" date="2019" name="Int. J. Syst. Evol. Microbiol.">
        <title>The Global Catalogue of Microorganisms (GCM) 10K type strain sequencing project: providing services to taxonomists for standard genome sequencing and annotation.</title>
        <authorList>
            <consortium name="The Broad Institute Genomics Platform"/>
            <consortium name="The Broad Institute Genome Sequencing Center for Infectious Disease"/>
            <person name="Wu L."/>
            <person name="Ma J."/>
        </authorList>
    </citation>
    <scope>NUCLEOTIDE SEQUENCE [LARGE SCALE GENOMIC DNA]</scope>
    <source>
        <strain evidence="6">CCUG 59778</strain>
    </source>
</reference>
<dbReference type="SUPFAM" id="SSF53474">
    <property type="entry name" value="alpha/beta-Hydrolases"/>
    <property type="match status" value="1"/>
</dbReference>
<gene>
    <name evidence="5" type="ORF">ACFPM7_06395</name>
</gene>
<keyword evidence="6" id="KW-1185">Reference proteome</keyword>
<dbReference type="InterPro" id="IPR010497">
    <property type="entry name" value="Epoxide_hydro_N"/>
</dbReference>
<sequence>MLTSQPVPFTIDVPEPVLEDLRERLARTRLPSAVPGSGWAHGVDVEYLRELVDHWLHRYDWRAAERDLNRMPQRMTAVDGVPLHFVHAEGRGPAPLPLLFSHGWADSFWSVHKIIGPLSDPAAHGGDPADAFHVVAPSLPGFAFSGDPGRAGINGAVTADLFTSLMRDQLGYRRFGLQGGDWGSRLVSTLAHRHPDAAVGLHLNLCLLMPDLGPASAPLTPAERRHVAALQKWQATEGAYLAVQNTKPQALAVGLNDSPAGLAGWLLQGFRAYSDCGGDLDKAFTKDELITNLMIYWVTGTVNSSMRLYYEGEREDVRYPRITTPTAFANFPAEMFAPPREWAQRIYDVQRWTDFPRGGHFAAVEEPELLVEDIRAFYRPLRAR</sequence>
<dbReference type="PANTHER" id="PTHR21661">
    <property type="entry name" value="EPOXIDE HYDROLASE 1-RELATED"/>
    <property type="match status" value="1"/>
</dbReference>
<dbReference type="InterPro" id="IPR016292">
    <property type="entry name" value="Epoxide_hydrolase"/>
</dbReference>
<comment type="caution">
    <text evidence="5">The sequence shown here is derived from an EMBL/GenBank/DDBJ whole genome shotgun (WGS) entry which is preliminary data.</text>
</comment>
<feature type="domain" description="Epoxide hydrolase N-terminal" evidence="4">
    <location>
        <begin position="7"/>
        <end position="110"/>
    </location>
</feature>
<dbReference type="RefSeq" id="WP_378244827.1">
    <property type="nucleotide sequence ID" value="NZ_JBHSKF010000002.1"/>
</dbReference>
<dbReference type="EC" id="3.-.-.-" evidence="5"/>
<dbReference type="Gene3D" id="3.40.50.1820">
    <property type="entry name" value="alpha/beta hydrolase"/>
    <property type="match status" value="1"/>
</dbReference>